<dbReference type="KEGG" id="cid:P73_3688"/>
<evidence type="ECO:0000313" key="17">
    <source>
        <dbReference type="Proteomes" id="UP000031521"/>
    </source>
</evidence>
<dbReference type="SUPFAM" id="SSF56935">
    <property type="entry name" value="Porins"/>
    <property type="match status" value="1"/>
</dbReference>
<evidence type="ECO:0000256" key="12">
    <source>
        <dbReference type="SAM" id="MobiDB-lite"/>
    </source>
</evidence>
<reference evidence="16 17" key="1">
    <citation type="journal article" date="2014" name="Int. J. Syst. Evol. Microbiol.">
        <title>Celeribacter indicus sp. nov., a polycyclic aromatic hydrocarbon-degrading bacterium from deep-sea sediment and reclassification of Huaishuia halophila as Celeribacter halophilus comb. nov.</title>
        <authorList>
            <person name="Lai Q."/>
            <person name="Cao J."/>
            <person name="Yuan J."/>
            <person name="Li F."/>
            <person name="Shao Z."/>
        </authorList>
    </citation>
    <scope>NUCLEOTIDE SEQUENCE [LARGE SCALE GENOMIC DNA]</scope>
    <source>
        <strain evidence="16">P73</strain>
    </source>
</reference>
<evidence type="ECO:0000259" key="14">
    <source>
        <dbReference type="Pfam" id="PF00593"/>
    </source>
</evidence>
<comment type="subcellular location">
    <subcellularLocation>
        <location evidence="1 10">Cell outer membrane</location>
        <topology evidence="1 10">Multi-pass membrane protein</topology>
    </subcellularLocation>
</comment>
<feature type="domain" description="TonB-dependent receptor plug" evidence="15">
    <location>
        <begin position="52"/>
        <end position="161"/>
    </location>
</feature>
<dbReference type="STRING" id="1208324.P73_3688"/>
<dbReference type="HOGENOM" id="CLU_008287_18_2_5"/>
<sequence>MSFIRPTPAPVLRGLLYTTALGLCPAVLSAQEMTEITLDPIVVTAAGIEQSVKEAPASITVVTGEELEKGSFTSLTDALREVQGVAVTGTAGEEDIFMRGLPGQYTLILVDGRRQSTRDARTNGSSGYEQSFIPPISAIERIEVVRGPMSSLYGSDAMGGVINIITKPVSSVWSGEVSAEMSVPTDDDVDGTKSQVSTYLSGPIVADRLGLSLWSRYLDRAEREDRDTTDGTDDGRDARTEREVGLRFTWTPTDTQEFELSYTDTKVETETDDFAAGSDFEHTRRALALTHTGDWSFGTSELSLSREIGERTSFAADGENPRSPEVTNTVLDLKFAQPGMFGGAHSLVYGGQYIETKLDDQNPGMGDGIDYTFKNEQWALFIEDEIAITDTFSLTAGLRYNKHSEYDGHWTPRLYGVWQATDALTVKGGYSEGFRAPDIRTTTPDYAYTSGGRNCANNDPSVITSRCAVILGDPDLKPEKTRNFELGAFYDAGIYNVSATVFHTRFDDKLTQLSSEDEWTDGPTYTSNFDGNDYYRRIIYNRNVDKAKISGLELTGQWFATDQLAIRGTYTYTDSEQLSGEYEGAPIDRTPEHMASLRLDYTDALPALDLWGAVTYHGEEKNAGLRIGDQGSPVDFGNGVTGYKYDAYTTVDIGANYDVSENASVGLAIYNVTDTVVDFDESRTSIDGRMVWLGLTTRF</sequence>
<feature type="domain" description="TonB-dependent receptor-like beta-barrel" evidence="14">
    <location>
        <begin position="225"/>
        <end position="672"/>
    </location>
</feature>
<keyword evidence="4 10" id="KW-0812">Transmembrane</keyword>
<evidence type="ECO:0000256" key="10">
    <source>
        <dbReference type="PROSITE-ProRule" id="PRU01360"/>
    </source>
</evidence>
<keyword evidence="5 13" id="KW-0732">Signal</keyword>
<dbReference type="GO" id="GO:0015344">
    <property type="term" value="F:siderophore uptake transmembrane transporter activity"/>
    <property type="evidence" value="ECO:0007669"/>
    <property type="project" value="TreeGrafter"/>
</dbReference>
<keyword evidence="2 10" id="KW-0813">Transport</keyword>
<name>A0A0B5DY75_9RHOB</name>
<dbReference type="PANTHER" id="PTHR30069">
    <property type="entry name" value="TONB-DEPENDENT OUTER MEMBRANE RECEPTOR"/>
    <property type="match status" value="1"/>
</dbReference>
<proteinExistence type="inferred from homology"/>
<dbReference type="EMBL" id="CP004393">
    <property type="protein sequence ID" value="AJE48403.1"/>
    <property type="molecule type" value="Genomic_DNA"/>
</dbReference>
<dbReference type="Pfam" id="PF00593">
    <property type="entry name" value="TonB_dep_Rec_b-barrel"/>
    <property type="match status" value="1"/>
</dbReference>
<evidence type="ECO:0000256" key="9">
    <source>
        <dbReference type="ARBA" id="ARBA00023237"/>
    </source>
</evidence>
<dbReference type="InterPro" id="IPR000531">
    <property type="entry name" value="Beta-barrel_TonB"/>
</dbReference>
<dbReference type="InterPro" id="IPR037066">
    <property type="entry name" value="Plug_dom_sf"/>
</dbReference>
<evidence type="ECO:0000256" key="4">
    <source>
        <dbReference type="ARBA" id="ARBA00022692"/>
    </source>
</evidence>
<evidence type="ECO:0000256" key="8">
    <source>
        <dbReference type="ARBA" id="ARBA00023136"/>
    </source>
</evidence>
<keyword evidence="9 10" id="KW-0998">Cell outer membrane</keyword>
<dbReference type="Gene3D" id="2.170.130.10">
    <property type="entry name" value="TonB-dependent receptor, plug domain"/>
    <property type="match status" value="1"/>
</dbReference>
<dbReference type="OrthoDB" id="9796221at2"/>
<dbReference type="PANTHER" id="PTHR30069:SF53">
    <property type="entry name" value="COLICIN I RECEPTOR-RELATED"/>
    <property type="match status" value="1"/>
</dbReference>
<keyword evidence="3 10" id="KW-1134">Transmembrane beta strand</keyword>
<evidence type="ECO:0000256" key="13">
    <source>
        <dbReference type="SAM" id="SignalP"/>
    </source>
</evidence>
<evidence type="ECO:0000256" key="1">
    <source>
        <dbReference type="ARBA" id="ARBA00004571"/>
    </source>
</evidence>
<feature type="chain" id="PRO_5002101732" evidence="13">
    <location>
        <begin position="31"/>
        <end position="699"/>
    </location>
</feature>
<evidence type="ECO:0000256" key="2">
    <source>
        <dbReference type="ARBA" id="ARBA00022448"/>
    </source>
</evidence>
<evidence type="ECO:0000256" key="5">
    <source>
        <dbReference type="ARBA" id="ARBA00022729"/>
    </source>
</evidence>
<dbReference type="GO" id="GO:0044718">
    <property type="term" value="P:siderophore transmembrane transport"/>
    <property type="evidence" value="ECO:0007669"/>
    <property type="project" value="TreeGrafter"/>
</dbReference>
<dbReference type="InterPro" id="IPR012910">
    <property type="entry name" value="Plug_dom"/>
</dbReference>
<dbReference type="Pfam" id="PF07715">
    <property type="entry name" value="Plug"/>
    <property type="match status" value="1"/>
</dbReference>
<dbReference type="CDD" id="cd01347">
    <property type="entry name" value="ligand_gated_channel"/>
    <property type="match status" value="1"/>
</dbReference>
<keyword evidence="8 10" id="KW-0472">Membrane</keyword>
<evidence type="ECO:0000256" key="7">
    <source>
        <dbReference type="ARBA" id="ARBA00023077"/>
    </source>
</evidence>
<dbReference type="PROSITE" id="PS52016">
    <property type="entry name" value="TONB_DEPENDENT_REC_3"/>
    <property type="match status" value="1"/>
</dbReference>
<dbReference type="Proteomes" id="UP000031521">
    <property type="component" value="Chromosome"/>
</dbReference>
<comment type="similarity">
    <text evidence="10 11">Belongs to the TonB-dependent receptor family.</text>
</comment>
<dbReference type="GO" id="GO:0009279">
    <property type="term" value="C:cell outer membrane"/>
    <property type="evidence" value="ECO:0007669"/>
    <property type="project" value="UniProtKB-SubCell"/>
</dbReference>
<keyword evidence="16" id="KW-0675">Receptor</keyword>
<evidence type="ECO:0000313" key="16">
    <source>
        <dbReference type="EMBL" id="AJE48403.1"/>
    </source>
</evidence>
<dbReference type="AlphaFoldDB" id="A0A0B5DY75"/>
<keyword evidence="6" id="KW-0406">Ion transport</keyword>
<keyword evidence="7 11" id="KW-0798">TonB box</keyword>
<dbReference type="InterPro" id="IPR039426">
    <property type="entry name" value="TonB-dep_rcpt-like"/>
</dbReference>
<dbReference type="Gene3D" id="2.40.170.20">
    <property type="entry name" value="TonB-dependent receptor, beta-barrel domain"/>
    <property type="match status" value="1"/>
</dbReference>
<evidence type="ECO:0000256" key="3">
    <source>
        <dbReference type="ARBA" id="ARBA00022452"/>
    </source>
</evidence>
<accession>A0A0B5DY75</accession>
<dbReference type="InterPro" id="IPR036942">
    <property type="entry name" value="Beta-barrel_TonB_sf"/>
</dbReference>
<gene>
    <name evidence="16" type="ORF">P73_3688</name>
</gene>
<dbReference type="RefSeq" id="WP_052453407.1">
    <property type="nucleotide sequence ID" value="NZ_CP004393.1"/>
</dbReference>
<evidence type="ECO:0000256" key="6">
    <source>
        <dbReference type="ARBA" id="ARBA00023065"/>
    </source>
</evidence>
<feature type="region of interest" description="Disordered" evidence="12">
    <location>
        <begin position="222"/>
        <end position="241"/>
    </location>
</feature>
<feature type="signal peptide" evidence="13">
    <location>
        <begin position="1"/>
        <end position="30"/>
    </location>
</feature>
<protein>
    <submittedName>
        <fullName evidence="16">TonB-dependent receptor</fullName>
    </submittedName>
</protein>
<keyword evidence="17" id="KW-1185">Reference proteome</keyword>
<evidence type="ECO:0000259" key="15">
    <source>
        <dbReference type="Pfam" id="PF07715"/>
    </source>
</evidence>
<organism evidence="16 17">
    <name type="scientific">Celeribacter indicus</name>
    <dbReference type="NCBI Taxonomy" id="1208324"/>
    <lineage>
        <taxon>Bacteria</taxon>
        <taxon>Pseudomonadati</taxon>
        <taxon>Pseudomonadota</taxon>
        <taxon>Alphaproteobacteria</taxon>
        <taxon>Rhodobacterales</taxon>
        <taxon>Roseobacteraceae</taxon>
        <taxon>Celeribacter</taxon>
    </lineage>
</organism>
<evidence type="ECO:0000256" key="11">
    <source>
        <dbReference type="RuleBase" id="RU003357"/>
    </source>
</evidence>